<sequence length="79" mass="8864">MDLTTRQRPLSCDDKTGRMAKSIFSIRSLMDVGEDGDGLNFKSRHIHGKSLQLFLTTPPSPPPSPVRPFHPDKHARIII</sequence>
<proteinExistence type="predicted"/>
<gene>
    <name evidence="1" type="ORF">PYX00_006605</name>
</gene>
<protein>
    <submittedName>
        <fullName evidence="1">Uncharacterized protein</fullName>
    </submittedName>
</protein>
<evidence type="ECO:0000313" key="1">
    <source>
        <dbReference type="EMBL" id="KAL0274088.1"/>
    </source>
</evidence>
<name>A0AAW2HW48_9NEOP</name>
<reference evidence="1" key="1">
    <citation type="journal article" date="2024" name="Gigascience">
        <title>Chromosome-level genome of the poultry shaft louse Menopon gallinae provides insight into the host-switching and adaptive evolution of parasitic lice.</title>
        <authorList>
            <person name="Xu Y."/>
            <person name="Ma L."/>
            <person name="Liu S."/>
            <person name="Liang Y."/>
            <person name="Liu Q."/>
            <person name="He Z."/>
            <person name="Tian L."/>
            <person name="Duan Y."/>
            <person name="Cai W."/>
            <person name="Li H."/>
            <person name="Song F."/>
        </authorList>
    </citation>
    <scope>NUCLEOTIDE SEQUENCE</scope>
    <source>
        <strain evidence="1">Cailab_2023a</strain>
    </source>
</reference>
<dbReference type="AlphaFoldDB" id="A0AAW2HW48"/>
<accession>A0AAW2HW48</accession>
<dbReference type="EMBL" id="JARGDH010000003">
    <property type="protein sequence ID" value="KAL0274088.1"/>
    <property type="molecule type" value="Genomic_DNA"/>
</dbReference>
<organism evidence="1">
    <name type="scientific">Menopon gallinae</name>
    <name type="common">poultry shaft louse</name>
    <dbReference type="NCBI Taxonomy" id="328185"/>
    <lineage>
        <taxon>Eukaryota</taxon>
        <taxon>Metazoa</taxon>
        <taxon>Ecdysozoa</taxon>
        <taxon>Arthropoda</taxon>
        <taxon>Hexapoda</taxon>
        <taxon>Insecta</taxon>
        <taxon>Pterygota</taxon>
        <taxon>Neoptera</taxon>
        <taxon>Paraneoptera</taxon>
        <taxon>Psocodea</taxon>
        <taxon>Troctomorpha</taxon>
        <taxon>Phthiraptera</taxon>
        <taxon>Amblycera</taxon>
        <taxon>Menoponidae</taxon>
        <taxon>Menopon</taxon>
    </lineage>
</organism>
<comment type="caution">
    <text evidence="1">The sequence shown here is derived from an EMBL/GenBank/DDBJ whole genome shotgun (WGS) entry which is preliminary data.</text>
</comment>